<gene>
    <name evidence="2" type="ORF">BKA19_2420</name>
</gene>
<organism evidence="2 3">
    <name type="scientific">Blastococcus saxobsidens</name>
    <dbReference type="NCBI Taxonomy" id="138336"/>
    <lineage>
        <taxon>Bacteria</taxon>
        <taxon>Bacillati</taxon>
        <taxon>Actinomycetota</taxon>
        <taxon>Actinomycetes</taxon>
        <taxon>Geodermatophilales</taxon>
        <taxon>Geodermatophilaceae</taxon>
        <taxon>Blastococcus</taxon>
    </lineage>
</organism>
<dbReference type="AlphaFoldDB" id="A0A4Q7Y7N5"/>
<comment type="caution">
    <text evidence="2">The sequence shown here is derived from an EMBL/GenBank/DDBJ whole genome shotgun (WGS) entry which is preliminary data.</text>
</comment>
<evidence type="ECO:0000313" key="3">
    <source>
        <dbReference type="Proteomes" id="UP000292507"/>
    </source>
</evidence>
<keyword evidence="1" id="KW-0812">Transmembrane</keyword>
<dbReference type="RefSeq" id="WP_104529563.1">
    <property type="nucleotide sequence ID" value="NZ_POQT01000029.1"/>
</dbReference>
<accession>A0A4Q7Y7N5</accession>
<keyword evidence="1" id="KW-0472">Membrane</keyword>
<dbReference type="EMBL" id="SHKV01000001">
    <property type="protein sequence ID" value="RZU32718.1"/>
    <property type="molecule type" value="Genomic_DNA"/>
</dbReference>
<keyword evidence="1" id="KW-1133">Transmembrane helix</keyword>
<evidence type="ECO:0000256" key="1">
    <source>
        <dbReference type="SAM" id="Phobius"/>
    </source>
</evidence>
<dbReference type="Proteomes" id="UP000292507">
    <property type="component" value="Unassembled WGS sequence"/>
</dbReference>
<protein>
    <submittedName>
        <fullName evidence="2">Uncharacterized protein</fullName>
    </submittedName>
</protein>
<dbReference type="OrthoDB" id="5179274at2"/>
<feature type="transmembrane region" description="Helical" evidence="1">
    <location>
        <begin position="339"/>
        <end position="367"/>
    </location>
</feature>
<name>A0A4Q7Y7N5_9ACTN</name>
<reference evidence="2 3" key="1">
    <citation type="submission" date="2019-02" db="EMBL/GenBank/DDBJ databases">
        <title>Sequencing the genomes of 1000 actinobacteria strains.</title>
        <authorList>
            <person name="Klenk H.-P."/>
        </authorList>
    </citation>
    <scope>NUCLEOTIDE SEQUENCE [LARGE SCALE GENOMIC DNA]</scope>
    <source>
        <strain evidence="2 3">DSM 44509</strain>
    </source>
</reference>
<proteinExistence type="predicted"/>
<keyword evidence="3" id="KW-1185">Reference proteome</keyword>
<evidence type="ECO:0000313" key="2">
    <source>
        <dbReference type="EMBL" id="RZU32718.1"/>
    </source>
</evidence>
<sequence length="382" mass="42712">MRSFPPGLVVEHPDSWAYLPADWEQQGSWREAIRHIDRFATARARARGFTRWWVPLLRDTVDVGCVGVFLRAPYGLLDRPPAAVRLSRHEHDRALPSAQAIDEVLRDHPGSDGVQLAPPRIEPVPGSRLGGVRLRQQVGVGRRRKVQEHVRWLVPVTGVVWVLSTSFTDPFEDVDGLLPEIDALANGMRDPMRNADVPFVVLRPGVPEMNAGSRYVARNVENCSLAIDRQNSQVTWVDDAFRQGCVQLPLGPGSGEVAGLLRATFPPIKAAHPRYPDVWRLMLVDGDGHVLARSAPQRLQWRDTMWPVESLETSGLPVHDRRFRSTRHMQKAHPGAAPLWMFTGGIPMMLFWALVAHVLLLVVGGLVTGDPIWSDWSGFFGR</sequence>